<dbReference type="CDD" id="cd00086">
    <property type="entry name" value="homeodomain"/>
    <property type="match status" value="1"/>
</dbReference>
<feature type="DNA-binding region" description="Homeobox" evidence="6">
    <location>
        <begin position="68"/>
        <end position="130"/>
    </location>
</feature>
<reference evidence="10" key="1">
    <citation type="journal article" date="2020" name="Ecol. Evol.">
        <title>Genome structure and content of the rice root-knot nematode (Meloidogyne graminicola).</title>
        <authorList>
            <person name="Phan N.T."/>
            <person name="Danchin E.G.J."/>
            <person name="Klopp C."/>
            <person name="Perfus-Barbeoch L."/>
            <person name="Kozlowski D.K."/>
            <person name="Koutsovoulos G.D."/>
            <person name="Lopez-Roques C."/>
            <person name="Bouchez O."/>
            <person name="Zahm M."/>
            <person name="Besnard G."/>
            <person name="Bellafiore S."/>
        </authorList>
    </citation>
    <scope>NUCLEOTIDE SEQUENCE</scope>
    <source>
        <strain evidence="10">VN-18</strain>
    </source>
</reference>
<dbReference type="Gene3D" id="1.10.10.60">
    <property type="entry name" value="Homeodomain-like"/>
    <property type="match status" value="1"/>
</dbReference>
<dbReference type="InterPro" id="IPR017970">
    <property type="entry name" value="Homeobox_CS"/>
</dbReference>
<evidence type="ECO:0000313" key="11">
    <source>
        <dbReference type="Proteomes" id="UP000605970"/>
    </source>
</evidence>
<keyword evidence="3 6" id="KW-0238">DNA-binding</keyword>
<gene>
    <name evidence="10" type="ORF">Mgra_00002546</name>
</gene>
<dbReference type="PROSITE" id="PS00027">
    <property type="entry name" value="HOMEOBOX_1"/>
    <property type="match status" value="1"/>
</dbReference>
<dbReference type="Proteomes" id="UP000605970">
    <property type="component" value="Unassembled WGS sequence"/>
</dbReference>
<sequence length="144" mass="16781">MQIEGRAVEITPMVKGLLQKHRMIRPVFPYDTQAMIWNCNNKFTKLRIEVKKSTCQAAIALNEKHATNPRKRRNFCKNVVQILNNYYQEHISNPYPSDDDKTELAKKTGITVSQVSNWFGNKRIRDRANKKKLSTQEQNMDGQT</sequence>
<dbReference type="Pfam" id="PF03792">
    <property type="entry name" value="PBC"/>
    <property type="match status" value="1"/>
</dbReference>
<comment type="caution">
    <text evidence="10">The sequence shown here is derived from an EMBL/GenBank/DDBJ whole genome shotgun (WGS) entry which is preliminary data.</text>
</comment>
<keyword evidence="11" id="KW-1185">Reference proteome</keyword>
<comment type="similarity">
    <text evidence="2">Belongs to the TALE/PBX homeobox family.</text>
</comment>
<dbReference type="EMBL" id="JABEBT010000015">
    <property type="protein sequence ID" value="KAF7638094.1"/>
    <property type="molecule type" value="Genomic_DNA"/>
</dbReference>
<feature type="region of interest" description="Disordered" evidence="7">
    <location>
        <begin position="122"/>
        <end position="144"/>
    </location>
</feature>
<evidence type="ECO:0000256" key="6">
    <source>
        <dbReference type="PROSITE-ProRule" id="PRU00108"/>
    </source>
</evidence>
<dbReference type="OrthoDB" id="4187154at2759"/>
<evidence type="ECO:0000256" key="7">
    <source>
        <dbReference type="SAM" id="MobiDB-lite"/>
    </source>
</evidence>
<comment type="subcellular location">
    <subcellularLocation>
        <location evidence="1 6">Nucleus</location>
    </subcellularLocation>
</comment>
<dbReference type="GO" id="GO:0000987">
    <property type="term" value="F:cis-regulatory region sequence-specific DNA binding"/>
    <property type="evidence" value="ECO:0007669"/>
    <property type="project" value="UniProtKB-ARBA"/>
</dbReference>
<accession>A0A8S9ZWI3</accession>
<evidence type="ECO:0000256" key="1">
    <source>
        <dbReference type="ARBA" id="ARBA00004123"/>
    </source>
</evidence>
<evidence type="ECO:0000259" key="9">
    <source>
        <dbReference type="PROSITE" id="PS51978"/>
    </source>
</evidence>
<dbReference type="GO" id="GO:0005634">
    <property type="term" value="C:nucleus"/>
    <property type="evidence" value="ECO:0007669"/>
    <property type="project" value="UniProtKB-SubCell"/>
</dbReference>
<evidence type="ECO:0000256" key="4">
    <source>
        <dbReference type="ARBA" id="ARBA00023155"/>
    </source>
</evidence>
<dbReference type="SMART" id="SM00389">
    <property type="entry name" value="HOX"/>
    <property type="match status" value="1"/>
</dbReference>
<dbReference type="Pfam" id="PF05920">
    <property type="entry name" value="Homeobox_KN"/>
    <property type="match status" value="1"/>
</dbReference>
<dbReference type="GO" id="GO:0000981">
    <property type="term" value="F:DNA-binding transcription factor activity, RNA polymerase II-specific"/>
    <property type="evidence" value="ECO:0007669"/>
    <property type="project" value="InterPro"/>
</dbReference>
<feature type="domain" description="Homeobox" evidence="8">
    <location>
        <begin position="66"/>
        <end position="129"/>
    </location>
</feature>
<evidence type="ECO:0000256" key="3">
    <source>
        <dbReference type="ARBA" id="ARBA00023125"/>
    </source>
</evidence>
<evidence type="ECO:0000313" key="10">
    <source>
        <dbReference type="EMBL" id="KAF7638094.1"/>
    </source>
</evidence>
<feature type="domain" description="PBC" evidence="9">
    <location>
        <begin position="1"/>
        <end position="67"/>
    </location>
</feature>
<dbReference type="InterPro" id="IPR008422">
    <property type="entry name" value="KN_HD"/>
</dbReference>
<protein>
    <submittedName>
        <fullName evidence="10">PBC domain-containing protein</fullName>
    </submittedName>
</protein>
<organism evidence="10 11">
    <name type="scientific">Meloidogyne graminicola</name>
    <dbReference type="NCBI Taxonomy" id="189291"/>
    <lineage>
        <taxon>Eukaryota</taxon>
        <taxon>Metazoa</taxon>
        <taxon>Ecdysozoa</taxon>
        <taxon>Nematoda</taxon>
        <taxon>Chromadorea</taxon>
        <taxon>Rhabditida</taxon>
        <taxon>Tylenchina</taxon>
        <taxon>Tylenchomorpha</taxon>
        <taxon>Tylenchoidea</taxon>
        <taxon>Meloidogynidae</taxon>
        <taxon>Meloidogyninae</taxon>
        <taxon>Meloidogyne</taxon>
    </lineage>
</organism>
<evidence type="ECO:0000259" key="8">
    <source>
        <dbReference type="PROSITE" id="PS50071"/>
    </source>
</evidence>
<dbReference type="InterPro" id="IPR005542">
    <property type="entry name" value="PBX_PBC_dom"/>
</dbReference>
<name>A0A8S9ZWI3_9BILA</name>
<feature type="compositionally biased region" description="Polar residues" evidence="7">
    <location>
        <begin position="135"/>
        <end position="144"/>
    </location>
</feature>
<proteinExistence type="inferred from homology"/>
<dbReference type="SUPFAM" id="SSF46689">
    <property type="entry name" value="Homeodomain-like"/>
    <property type="match status" value="1"/>
</dbReference>
<dbReference type="PANTHER" id="PTHR11850">
    <property type="entry name" value="HOMEOBOX PROTEIN TRANSCRIPTION FACTORS"/>
    <property type="match status" value="1"/>
</dbReference>
<evidence type="ECO:0000256" key="5">
    <source>
        <dbReference type="ARBA" id="ARBA00023242"/>
    </source>
</evidence>
<dbReference type="PROSITE" id="PS50071">
    <property type="entry name" value="HOMEOBOX_2"/>
    <property type="match status" value="1"/>
</dbReference>
<evidence type="ECO:0000256" key="2">
    <source>
        <dbReference type="ARBA" id="ARBA00007601"/>
    </source>
</evidence>
<dbReference type="InterPro" id="IPR050224">
    <property type="entry name" value="TALE_homeobox"/>
</dbReference>
<keyword evidence="4 6" id="KW-0371">Homeobox</keyword>
<dbReference type="InterPro" id="IPR001356">
    <property type="entry name" value="HD"/>
</dbReference>
<feature type="compositionally biased region" description="Basic residues" evidence="7">
    <location>
        <begin position="122"/>
        <end position="133"/>
    </location>
</feature>
<dbReference type="AlphaFoldDB" id="A0A8S9ZWI3"/>
<keyword evidence="5 6" id="KW-0539">Nucleus</keyword>
<dbReference type="PROSITE" id="PS51978">
    <property type="entry name" value="PBC"/>
    <property type="match status" value="1"/>
</dbReference>
<dbReference type="InterPro" id="IPR009057">
    <property type="entry name" value="Homeodomain-like_sf"/>
</dbReference>